<protein>
    <submittedName>
        <fullName evidence="8">MFS transporter</fullName>
    </submittedName>
</protein>
<evidence type="ECO:0000256" key="3">
    <source>
        <dbReference type="ARBA" id="ARBA00022692"/>
    </source>
</evidence>
<dbReference type="InterPro" id="IPR011701">
    <property type="entry name" value="MFS"/>
</dbReference>
<feature type="transmembrane region" description="Helical" evidence="6">
    <location>
        <begin position="368"/>
        <end position="387"/>
    </location>
</feature>
<dbReference type="PROSITE" id="PS50850">
    <property type="entry name" value="MFS"/>
    <property type="match status" value="1"/>
</dbReference>
<keyword evidence="3 6" id="KW-0812">Transmembrane</keyword>
<evidence type="ECO:0000256" key="2">
    <source>
        <dbReference type="ARBA" id="ARBA00022448"/>
    </source>
</evidence>
<dbReference type="InterPro" id="IPR036259">
    <property type="entry name" value="MFS_trans_sf"/>
</dbReference>
<evidence type="ECO:0000256" key="6">
    <source>
        <dbReference type="SAM" id="Phobius"/>
    </source>
</evidence>
<feature type="domain" description="Major facilitator superfamily (MFS) profile" evidence="7">
    <location>
        <begin position="13"/>
        <end position="391"/>
    </location>
</feature>
<keyword evidence="2" id="KW-0813">Transport</keyword>
<keyword evidence="5 6" id="KW-0472">Membrane</keyword>
<dbReference type="Proteomes" id="UP000626786">
    <property type="component" value="Unassembled WGS sequence"/>
</dbReference>
<keyword evidence="4 6" id="KW-1133">Transmembrane helix</keyword>
<dbReference type="CDD" id="cd17489">
    <property type="entry name" value="MFS_YfcJ_like"/>
    <property type="match status" value="1"/>
</dbReference>
<dbReference type="RefSeq" id="WP_191693795.1">
    <property type="nucleotide sequence ID" value="NZ_JACSQN010000004.1"/>
</dbReference>
<evidence type="ECO:0000256" key="4">
    <source>
        <dbReference type="ARBA" id="ARBA00022989"/>
    </source>
</evidence>
<feature type="transmembrane region" description="Helical" evidence="6">
    <location>
        <begin position="12"/>
        <end position="35"/>
    </location>
</feature>
<feature type="transmembrane region" description="Helical" evidence="6">
    <location>
        <begin position="138"/>
        <end position="159"/>
    </location>
</feature>
<organism evidence="8 9">
    <name type="scientific">Sporosarcina quadrami</name>
    <dbReference type="NCBI Taxonomy" id="2762234"/>
    <lineage>
        <taxon>Bacteria</taxon>
        <taxon>Bacillati</taxon>
        <taxon>Bacillota</taxon>
        <taxon>Bacilli</taxon>
        <taxon>Bacillales</taxon>
        <taxon>Caryophanaceae</taxon>
        <taxon>Sporosarcina</taxon>
    </lineage>
</organism>
<comment type="subcellular location">
    <subcellularLocation>
        <location evidence="1">Cell membrane</location>
        <topology evidence="1">Multi-pass membrane protein</topology>
    </subcellularLocation>
</comment>
<dbReference type="InterPro" id="IPR052714">
    <property type="entry name" value="MFS_Exporter"/>
</dbReference>
<comment type="caution">
    <text evidence="8">The sequence shown here is derived from an EMBL/GenBank/DDBJ whole genome shotgun (WGS) entry which is preliminary data.</text>
</comment>
<keyword evidence="9" id="KW-1185">Reference proteome</keyword>
<evidence type="ECO:0000256" key="1">
    <source>
        <dbReference type="ARBA" id="ARBA00004651"/>
    </source>
</evidence>
<evidence type="ECO:0000313" key="8">
    <source>
        <dbReference type="EMBL" id="MBD7984105.1"/>
    </source>
</evidence>
<evidence type="ECO:0000259" key="7">
    <source>
        <dbReference type="PROSITE" id="PS50850"/>
    </source>
</evidence>
<feature type="transmembrane region" description="Helical" evidence="6">
    <location>
        <begin position="278"/>
        <end position="295"/>
    </location>
</feature>
<evidence type="ECO:0000256" key="5">
    <source>
        <dbReference type="ARBA" id="ARBA00023136"/>
    </source>
</evidence>
<dbReference type="PANTHER" id="PTHR23531:SF1">
    <property type="entry name" value="QUINOLENE RESISTANCE PROTEIN NORA"/>
    <property type="match status" value="1"/>
</dbReference>
<feature type="transmembrane region" description="Helical" evidence="6">
    <location>
        <begin position="47"/>
        <end position="67"/>
    </location>
</feature>
<dbReference type="EMBL" id="JACSQN010000004">
    <property type="protein sequence ID" value="MBD7984105.1"/>
    <property type="molecule type" value="Genomic_DNA"/>
</dbReference>
<feature type="transmembrane region" description="Helical" evidence="6">
    <location>
        <begin position="79"/>
        <end position="96"/>
    </location>
</feature>
<sequence>MDEQQQNLWTKDFIFISVINFFLMLVMYLLIVTIAPFAVKEYGASTSMAGLVSGIFIIGTLIARIATGSIIGKVGSKKILFIGLVVSLIATAFYFGAHTMPLLLVNRLFHGVGLGIASTATGTMVAQIIPPSRRGEGIGYFSMSSVLSTAVGPFLGIYMSQHFEFNIIFILCFVFAVIGLIMFLFLKGASPVAQPAAQETLKKRFNIANYIEVKALPIAVITLLAGVAYSGVLSFLSFYAIEVNLVKTASFFFLVYAFVVLLSRPFSGRLLDVKGAKIIVYPALILFATGLLVLSQVQNGFMLLAAGALIGLGFGNFQSCAQAIALKGIPVERMGVATSTFYIFLDFGFGFGPYFLGNIATAMGYSHMYLLLMGVVVVALIAFLLLFGRKKAVAEVV</sequence>
<evidence type="ECO:0000313" key="9">
    <source>
        <dbReference type="Proteomes" id="UP000626786"/>
    </source>
</evidence>
<feature type="transmembrane region" description="Helical" evidence="6">
    <location>
        <begin position="207"/>
        <end position="229"/>
    </location>
</feature>
<feature type="transmembrane region" description="Helical" evidence="6">
    <location>
        <begin position="301"/>
        <end position="324"/>
    </location>
</feature>
<dbReference type="Pfam" id="PF07690">
    <property type="entry name" value="MFS_1"/>
    <property type="match status" value="1"/>
</dbReference>
<feature type="transmembrane region" description="Helical" evidence="6">
    <location>
        <begin position="336"/>
        <end position="356"/>
    </location>
</feature>
<dbReference type="Gene3D" id="1.20.1250.20">
    <property type="entry name" value="MFS general substrate transporter like domains"/>
    <property type="match status" value="1"/>
</dbReference>
<feature type="transmembrane region" description="Helical" evidence="6">
    <location>
        <begin position="165"/>
        <end position="186"/>
    </location>
</feature>
<dbReference type="PANTHER" id="PTHR23531">
    <property type="entry name" value="QUINOLENE RESISTANCE PROTEIN NORA"/>
    <property type="match status" value="1"/>
</dbReference>
<reference evidence="8 9" key="1">
    <citation type="submission" date="2020-08" db="EMBL/GenBank/DDBJ databases">
        <title>A Genomic Blueprint of the Chicken Gut Microbiome.</title>
        <authorList>
            <person name="Gilroy R."/>
            <person name="Ravi A."/>
            <person name="Getino M."/>
            <person name="Pursley I."/>
            <person name="Horton D.L."/>
            <person name="Alikhan N.-F."/>
            <person name="Baker D."/>
            <person name="Gharbi K."/>
            <person name="Hall N."/>
            <person name="Watson M."/>
            <person name="Adriaenssens E.M."/>
            <person name="Foster-Nyarko E."/>
            <person name="Jarju S."/>
            <person name="Secka A."/>
            <person name="Antonio M."/>
            <person name="Oren A."/>
            <person name="Chaudhuri R."/>
            <person name="La Ragione R.M."/>
            <person name="Hildebrand F."/>
            <person name="Pallen M.J."/>
        </authorList>
    </citation>
    <scope>NUCLEOTIDE SEQUENCE [LARGE SCALE GENOMIC DNA]</scope>
    <source>
        <strain evidence="8 9">Sa2YVA2</strain>
    </source>
</reference>
<dbReference type="InterPro" id="IPR020846">
    <property type="entry name" value="MFS_dom"/>
</dbReference>
<name>A0ABR8U8H6_9BACL</name>
<feature type="transmembrane region" description="Helical" evidence="6">
    <location>
        <begin position="108"/>
        <end position="126"/>
    </location>
</feature>
<accession>A0ABR8U8H6</accession>
<dbReference type="SUPFAM" id="SSF103473">
    <property type="entry name" value="MFS general substrate transporter"/>
    <property type="match status" value="1"/>
</dbReference>
<gene>
    <name evidence="8" type="ORF">H9649_05900</name>
</gene>
<proteinExistence type="predicted"/>
<feature type="transmembrane region" description="Helical" evidence="6">
    <location>
        <begin position="249"/>
        <end position="266"/>
    </location>
</feature>